<feature type="transmembrane region" description="Helical" evidence="7">
    <location>
        <begin position="53"/>
        <end position="74"/>
    </location>
</feature>
<protein>
    <submittedName>
        <fullName evidence="9">Major Facilitator Superfamily protein</fullName>
    </submittedName>
</protein>
<evidence type="ECO:0000256" key="4">
    <source>
        <dbReference type="ARBA" id="ARBA00022692"/>
    </source>
</evidence>
<comment type="similarity">
    <text evidence="2">Belongs to the major facilitator superfamily.</text>
</comment>
<keyword evidence="3" id="KW-0813">Transport</keyword>
<feature type="transmembrane region" description="Helical" evidence="7">
    <location>
        <begin position="343"/>
        <end position="376"/>
    </location>
</feature>
<feature type="transmembrane region" description="Helical" evidence="7">
    <location>
        <begin position="274"/>
        <end position="293"/>
    </location>
</feature>
<dbReference type="PANTHER" id="PTHR23514">
    <property type="entry name" value="BYPASS OF STOP CODON PROTEIN 6"/>
    <property type="match status" value="1"/>
</dbReference>
<feature type="transmembrane region" description="Helical" evidence="7">
    <location>
        <begin position="112"/>
        <end position="135"/>
    </location>
</feature>
<evidence type="ECO:0000256" key="5">
    <source>
        <dbReference type="ARBA" id="ARBA00022989"/>
    </source>
</evidence>
<feature type="transmembrane region" description="Helical" evidence="7">
    <location>
        <begin position="218"/>
        <end position="238"/>
    </location>
</feature>
<keyword evidence="6 7" id="KW-0472">Membrane</keyword>
<dbReference type="Pfam" id="PF07690">
    <property type="entry name" value="MFS_1"/>
    <property type="match status" value="1"/>
</dbReference>
<dbReference type="InterPro" id="IPR011701">
    <property type="entry name" value="MFS"/>
</dbReference>
<organism evidence="9 10">
    <name type="scientific">Rubinisphaera italica</name>
    <dbReference type="NCBI Taxonomy" id="2527969"/>
    <lineage>
        <taxon>Bacteria</taxon>
        <taxon>Pseudomonadati</taxon>
        <taxon>Planctomycetota</taxon>
        <taxon>Planctomycetia</taxon>
        <taxon>Planctomycetales</taxon>
        <taxon>Planctomycetaceae</taxon>
        <taxon>Rubinisphaera</taxon>
    </lineage>
</organism>
<dbReference type="SUPFAM" id="SSF103473">
    <property type="entry name" value="MFS general substrate transporter"/>
    <property type="match status" value="2"/>
</dbReference>
<dbReference type="Proteomes" id="UP000316095">
    <property type="component" value="Unassembled WGS sequence"/>
</dbReference>
<dbReference type="GO" id="GO:0016020">
    <property type="term" value="C:membrane"/>
    <property type="evidence" value="ECO:0007669"/>
    <property type="project" value="TreeGrafter"/>
</dbReference>
<evidence type="ECO:0000256" key="2">
    <source>
        <dbReference type="ARBA" id="ARBA00008335"/>
    </source>
</evidence>
<dbReference type="GO" id="GO:0022857">
    <property type="term" value="F:transmembrane transporter activity"/>
    <property type="evidence" value="ECO:0007669"/>
    <property type="project" value="InterPro"/>
</dbReference>
<comment type="caution">
    <text evidence="9">The sequence shown here is derived from an EMBL/GenBank/DDBJ whole genome shotgun (WGS) entry which is preliminary data.</text>
</comment>
<comment type="subcellular location">
    <subcellularLocation>
        <location evidence="1">Endomembrane system</location>
        <topology evidence="1">Multi-pass membrane protein</topology>
    </subcellularLocation>
</comment>
<dbReference type="InterPro" id="IPR036259">
    <property type="entry name" value="MFS_trans_sf"/>
</dbReference>
<feature type="transmembrane region" description="Helical" evidence="7">
    <location>
        <begin position="494"/>
        <end position="515"/>
    </location>
</feature>
<dbReference type="RefSeq" id="WP_146502004.1">
    <property type="nucleotide sequence ID" value="NZ_SJPG01000001.1"/>
</dbReference>
<sequence>MSTQPTEAISSNAYRLLWAGFTAILAAGVGFAIRGGILDNWAGEYGFTNSQLGAIGGAGFTGFCFGIIIGGVIVDKIGYGWLVVAAFVFHVASAIVTFMPTPDMAQGTVYAFLFWGTFLFAIANGTLEAVANPLVATLFPTKRTHYLNILHASWPAGLVLGSAMGWVLDDRVGMHWKFQLALFLVPTVIYGLMFFGQKFPKSEASESGLSLGEMLREVGIFGGAVACFFLALFFAGVLGPIFPDAQTGNYVGYAIGGVLLIAVGILTNFSLGSWLIFVLFITHALVGAVELGTDGWIQNITGNILSSEQGKWLFVYTSTIMFLLRFCADFIEKKLGLSPVGILLVCSILACVGLNLASGITTFAGALVALGVYAVGKTFFWPTMLAVIGDRFPRTGAVAMSIMGGIGMMSAGLIGSAGLGYAKDRYAGETLKVADVQVYEEYKADSSSQFLFFGEVTGLDGQKFEEIKKIDPADRTEAQDLVVESSITGDRKTLVADSFIPGTMAIIYLLLFFYFKSIGGYKTVHLAGTKAEEIDKNDEVIPAHES</sequence>
<dbReference type="InterPro" id="IPR051788">
    <property type="entry name" value="MFS_Transporter"/>
</dbReference>
<accession>A0A5C5X9I9</accession>
<dbReference type="OrthoDB" id="9783757at2"/>
<gene>
    <name evidence="9" type="ORF">Pan54_05280</name>
</gene>
<feature type="transmembrane region" description="Helical" evidence="7">
    <location>
        <begin position="313"/>
        <end position="331"/>
    </location>
</feature>
<evidence type="ECO:0000256" key="3">
    <source>
        <dbReference type="ARBA" id="ARBA00022448"/>
    </source>
</evidence>
<evidence type="ECO:0000313" key="10">
    <source>
        <dbReference type="Proteomes" id="UP000316095"/>
    </source>
</evidence>
<keyword evidence="5 7" id="KW-1133">Transmembrane helix</keyword>
<evidence type="ECO:0000256" key="1">
    <source>
        <dbReference type="ARBA" id="ARBA00004127"/>
    </source>
</evidence>
<feature type="transmembrane region" description="Helical" evidence="7">
    <location>
        <begin position="250"/>
        <end position="267"/>
    </location>
</feature>
<feature type="transmembrane region" description="Helical" evidence="7">
    <location>
        <begin position="81"/>
        <end position="100"/>
    </location>
</feature>
<evidence type="ECO:0000256" key="7">
    <source>
        <dbReference type="SAM" id="Phobius"/>
    </source>
</evidence>
<feature type="domain" description="Major facilitator superfamily (MFS) profile" evidence="8">
    <location>
        <begin position="16"/>
        <end position="520"/>
    </location>
</feature>
<feature type="transmembrane region" description="Helical" evidence="7">
    <location>
        <begin position="147"/>
        <end position="168"/>
    </location>
</feature>
<evidence type="ECO:0000313" key="9">
    <source>
        <dbReference type="EMBL" id="TWT59817.1"/>
    </source>
</evidence>
<dbReference type="PANTHER" id="PTHR23514:SF3">
    <property type="entry name" value="BYPASS OF STOP CODON PROTEIN 6"/>
    <property type="match status" value="1"/>
</dbReference>
<evidence type="ECO:0000256" key="6">
    <source>
        <dbReference type="ARBA" id="ARBA00023136"/>
    </source>
</evidence>
<dbReference type="PROSITE" id="PS50850">
    <property type="entry name" value="MFS"/>
    <property type="match status" value="1"/>
</dbReference>
<feature type="transmembrane region" description="Helical" evidence="7">
    <location>
        <begin position="396"/>
        <end position="422"/>
    </location>
</feature>
<dbReference type="GO" id="GO:0012505">
    <property type="term" value="C:endomembrane system"/>
    <property type="evidence" value="ECO:0007669"/>
    <property type="project" value="UniProtKB-SubCell"/>
</dbReference>
<reference evidence="9 10" key="1">
    <citation type="submission" date="2019-02" db="EMBL/GenBank/DDBJ databases">
        <title>Deep-cultivation of Planctomycetes and their phenomic and genomic characterization uncovers novel biology.</title>
        <authorList>
            <person name="Wiegand S."/>
            <person name="Jogler M."/>
            <person name="Boedeker C."/>
            <person name="Pinto D."/>
            <person name="Vollmers J."/>
            <person name="Rivas-Marin E."/>
            <person name="Kohn T."/>
            <person name="Peeters S.H."/>
            <person name="Heuer A."/>
            <person name="Rast P."/>
            <person name="Oberbeckmann S."/>
            <person name="Bunk B."/>
            <person name="Jeske O."/>
            <person name="Meyerdierks A."/>
            <person name="Storesund J.E."/>
            <person name="Kallscheuer N."/>
            <person name="Luecker S."/>
            <person name="Lage O.M."/>
            <person name="Pohl T."/>
            <person name="Merkel B.J."/>
            <person name="Hornburger P."/>
            <person name="Mueller R.-W."/>
            <person name="Bruemmer F."/>
            <person name="Labrenz M."/>
            <person name="Spormann A.M."/>
            <person name="Op Den Camp H."/>
            <person name="Overmann J."/>
            <person name="Amann R."/>
            <person name="Jetten M.S.M."/>
            <person name="Mascher T."/>
            <person name="Medema M.H."/>
            <person name="Devos D.P."/>
            <person name="Kaster A.-K."/>
            <person name="Ovreas L."/>
            <person name="Rohde M."/>
            <person name="Galperin M.Y."/>
            <person name="Jogler C."/>
        </authorList>
    </citation>
    <scope>NUCLEOTIDE SEQUENCE [LARGE SCALE GENOMIC DNA]</scope>
    <source>
        <strain evidence="9 10">Pan54</strain>
    </source>
</reference>
<keyword evidence="4 7" id="KW-0812">Transmembrane</keyword>
<dbReference type="AlphaFoldDB" id="A0A5C5X9I9"/>
<feature type="transmembrane region" description="Helical" evidence="7">
    <location>
        <begin position="180"/>
        <end position="197"/>
    </location>
</feature>
<keyword evidence="10" id="KW-1185">Reference proteome</keyword>
<feature type="transmembrane region" description="Helical" evidence="7">
    <location>
        <begin position="12"/>
        <end position="33"/>
    </location>
</feature>
<proteinExistence type="inferred from homology"/>
<dbReference type="InterPro" id="IPR020846">
    <property type="entry name" value="MFS_dom"/>
</dbReference>
<dbReference type="EMBL" id="SJPG01000001">
    <property type="protein sequence ID" value="TWT59817.1"/>
    <property type="molecule type" value="Genomic_DNA"/>
</dbReference>
<name>A0A5C5X9I9_9PLAN</name>
<dbReference type="Gene3D" id="1.20.1250.20">
    <property type="entry name" value="MFS general substrate transporter like domains"/>
    <property type="match status" value="1"/>
</dbReference>
<evidence type="ECO:0000259" key="8">
    <source>
        <dbReference type="PROSITE" id="PS50850"/>
    </source>
</evidence>